<sequence>MVEWVVIVYDKPGSDRSACRAQHLAAIPALVEAGKIVHAGAIYKGLVEGKPADFAGSHLTIVADTKDEVVEILKNDIFAKNNIWDVENALIFPYGCAVRKEKQ</sequence>
<name>A0A0A8L7T7_9SACH</name>
<dbReference type="PANTHER" id="PTHR33606:SF3">
    <property type="entry name" value="PROTEIN YCII"/>
    <property type="match status" value="1"/>
</dbReference>
<dbReference type="SUPFAM" id="SSF54909">
    <property type="entry name" value="Dimeric alpha+beta barrel"/>
    <property type="match status" value="1"/>
</dbReference>
<dbReference type="EMBL" id="CCBQ010000037">
    <property type="protein sequence ID" value="CDO94197.1"/>
    <property type="molecule type" value="Genomic_DNA"/>
</dbReference>
<dbReference type="InterPro" id="IPR005545">
    <property type="entry name" value="YCII"/>
</dbReference>
<keyword evidence="3" id="KW-1185">Reference proteome</keyword>
<gene>
    <name evidence="2" type="ORF">KLDO_g2475</name>
</gene>
<dbReference type="InterPro" id="IPR011008">
    <property type="entry name" value="Dimeric_a/b-barrel"/>
</dbReference>
<dbReference type="Gene3D" id="3.30.70.1060">
    <property type="entry name" value="Dimeric alpha+beta barrel"/>
    <property type="match status" value="1"/>
</dbReference>
<organism evidence="2 3">
    <name type="scientific">Kluyveromyces dobzhanskii CBS 2104</name>
    <dbReference type="NCBI Taxonomy" id="1427455"/>
    <lineage>
        <taxon>Eukaryota</taxon>
        <taxon>Fungi</taxon>
        <taxon>Dikarya</taxon>
        <taxon>Ascomycota</taxon>
        <taxon>Saccharomycotina</taxon>
        <taxon>Saccharomycetes</taxon>
        <taxon>Saccharomycetales</taxon>
        <taxon>Saccharomycetaceae</taxon>
        <taxon>Kluyveromyces</taxon>
    </lineage>
</organism>
<comment type="caution">
    <text evidence="2">The sequence shown here is derived from an EMBL/GenBank/DDBJ whole genome shotgun (WGS) entry which is preliminary data.</text>
</comment>
<reference evidence="2 3" key="1">
    <citation type="submission" date="2014-03" db="EMBL/GenBank/DDBJ databases">
        <title>The genome of Kluyveromyces dobzhanskii.</title>
        <authorList>
            <person name="Nystedt B."/>
            <person name="Astrom S."/>
        </authorList>
    </citation>
    <scope>NUCLEOTIDE SEQUENCE [LARGE SCALE GENOMIC DNA]</scope>
    <source>
        <strain evidence="2 3">CBS 2104</strain>
    </source>
</reference>
<evidence type="ECO:0000313" key="3">
    <source>
        <dbReference type="Proteomes" id="UP000031516"/>
    </source>
</evidence>
<evidence type="ECO:0000313" key="2">
    <source>
        <dbReference type="EMBL" id="CDO94197.1"/>
    </source>
</evidence>
<protein>
    <submittedName>
        <fullName evidence="2">WGS project CCBQ000000000 data, contig 00106</fullName>
    </submittedName>
</protein>
<dbReference type="OrthoDB" id="5519740at2759"/>
<dbReference type="Pfam" id="PF03795">
    <property type="entry name" value="YCII"/>
    <property type="match status" value="1"/>
</dbReference>
<dbReference type="InterPro" id="IPR051807">
    <property type="entry name" value="Sec-metab_biosynth-assoc"/>
</dbReference>
<dbReference type="PANTHER" id="PTHR33606">
    <property type="entry name" value="PROTEIN YCII"/>
    <property type="match status" value="1"/>
</dbReference>
<evidence type="ECO:0000259" key="1">
    <source>
        <dbReference type="Pfam" id="PF03795"/>
    </source>
</evidence>
<dbReference type="AlphaFoldDB" id="A0A0A8L7T7"/>
<dbReference type="Proteomes" id="UP000031516">
    <property type="component" value="Unassembled WGS sequence"/>
</dbReference>
<proteinExistence type="predicted"/>
<feature type="domain" description="YCII-related" evidence="1">
    <location>
        <begin position="3"/>
        <end position="85"/>
    </location>
</feature>
<accession>A0A0A8L7T7</accession>